<dbReference type="Gene3D" id="3.40.30.10">
    <property type="entry name" value="Glutaredoxin"/>
    <property type="match status" value="1"/>
</dbReference>
<dbReference type="CDD" id="cd02955">
    <property type="entry name" value="SSP411"/>
    <property type="match status" value="1"/>
</dbReference>
<name>A0ABW4Y165_9FLAO</name>
<dbReference type="PIRSF" id="PIRSF006402">
    <property type="entry name" value="UCP006402_thioredoxin"/>
    <property type="match status" value="1"/>
</dbReference>
<dbReference type="InterPro" id="IPR036249">
    <property type="entry name" value="Thioredoxin-like_sf"/>
</dbReference>
<dbReference type="InterPro" id="IPR004879">
    <property type="entry name" value="Ssp411-like_TRX"/>
</dbReference>
<dbReference type="InterPro" id="IPR012878">
    <property type="entry name" value="Beta-AFase-like_GH127_cat"/>
</dbReference>
<feature type="domain" description="Spermatogenesis-associated protein 20-like TRX" evidence="1">
    <location>
        <begin position="30"/>
        <end position="183"/>
    </location>
</feature>
<dbReference type="SUPFAM" id="SSF48208">
    <property type="entry name" value="Six-hairpin glycosidases"/>
    <property type="match status" value="1"/>
</dbReference>
<dbReference type="PROSITE" id="PS51257">
    <property type="entry name" value="PROKAR_LIPOPROTEIN"/>
    <property type="match status" value="1"/>
</dbReference>
<dbReference type="InterPro" id="IPR008928">
    <property type="entry name" value="6-hairpin_glycosidase_sf"/>
</dbReference>
<comment type="caution">
    <text evidence="3">The sequence shown here is derived from an EMBL/GenBank/DDBJ whole genome shotgun (WGS) entry which is preliminary data.</text>
</comment>
<dbReference type="Gene3D" id="1.50.10.20">
    <property type="match status" value="1"/>
</dbReference>
<dbReference type="PANTHER" id="PTHR42899:SF1">
    <property type="entry name" value="SPERMATOGENESIS-ASSOCIATED PROTEIN 20"/>
    <property type="match status" value="1"/>
</dbReference>
<feature type="domain" description="Non-reducing end beta-L-arabinofuranosidase-like GH127 catalytic" evidence="2">
    <location>
        <begin position="447"/>
        <end position="544"/>
    </location>
</feature>
<evidence type="ECO:0000313" key="3">
    <source>
        <dbReference type="EMBL" id="MFD2100840.1"/>
    </source>
</evidence>
<dbReference type="Gene3D" id="1.50.10.10">
    <property type="match status" value="1"/>
</dbReference>
<dbReference type="InterPro" id="IPR024705">
    <property type="entry name" value="Ssp411"/>
</dbReference>
<dbReference type="Pfam" id="PF03190">
    <property type="entry name" value="Thioredox_DsbH"/>
    <property type="match status" value="1"/>
</dbReference>
<sequence length="704" mass="80829">MLKRSTILLVLPFFFFGCNQKSDKVTHKHTNALINETSPYLLQHAHNPVNWEAWSPEVLERAQKEDKPLLISIGYAACHWCHVMEKECFEDEEVAQLMNENFISIKIDREERPDVDQIYMDAIQMMSGNGGWPLNIVALPDGRPFWGATYVPKDNWVKSLQQLTELYKNDKARVTQYAADLANGIHAINLVENAENSDLYSLDQLDAAVTNWSQYFDSFLGGYKRAPKFMMPNNWDFLLHYATANNKPELMEQVNTTLRRMAYGGVYDHVGGGFSRYAVDSTWHVPHFEKMLYDNGQLASLYAKAYAVTKNEMYKEVVDETIGFVQEELWDENGGFYSSLDADSLNEEGELEEGAYYVWTKEELTQLLGGDYSIFEAYYNINSYGLWEEGNYVLIKDKSDAEIAEKFNISVSELKNKMENALGVLKTERAKRDKPRLDDKILTSWNGLMLKGLVDAYRYLGNDAYLEMALKNAKFIETEMMKDDHSLFRNHKEGKSSINGFLEDYASVIEAYLDLYEVTFDEKWLNHSKKLLDYTKIHFMDKESGMFFFTSDEDHSLIRRSIETNDNVISASNSIMAKNLLKFHKLYPEEGYGDIAKQMVLNVQKDFDTSAQGFSNWLHVVLYENQNFYEIALVGDNYKKLGKQVAGNYLPNSILVGSKAEGNLELLENRHVDGQTLAYVCIEGTCKLPVTTSAEVLQQIQSFR</sequence>
<dbReference type="Proteomes" id="UP001597342">
    <property type="component" value="Unassembled WGS sequence"/>
</dbReference>
<protein>
    <submittedName>
        <fullName evidence="3">Thioredoxin domain-containing protein</fullName>
    </submittedName>
</protein>
<reference evidence="4" key="1">
    <citation type="journal article" date="2019" name="Int. J. Syst. Evol. Microbiol.">
        <title>The Global Catalogue of Microorganisms (GCM) 10K type strain sequencing project: providing services to taxonomists for standard genome sequencing and annotation.</title>
        <authorList>
            <consortium name="The Broad Institute Genomics Platform"/>
            <consortium name="The Broad Institute Genome Sequencing Center for Infectious Disease"/>
            <person name="Wu L."/>
            <person name="Ma J."/>
        </authorList>
    </citation>
    <scope>NUCLEOTIDE SEQUENCE [LARGE SCALE GENOMIC DNA]</scope>
    <source>
        <strain evidence="4">JCM 3389</strain>
    </source>
</reference>
<evidence type="ECO:0000259" key="2">
    <source>
        <dbReference type="Pfam" id="PF07944"/>
    </source>
</evidence>
<accession>A0ABW4Y165</accession>
<gene>
    <name evidence="3" type="ORF">ACFSJE_13720</name>
</gene>
<dbReference type="SUPFAM" id="SSF52833">
    <property type="entry name" value="Thioredoxin-like"/>
    <property type="match status" value="1"/>
</dbReference>
<evidence type="ECO:0000313" key="4">
    <source>
        <dbReference type="Proteomes" id="UP001597342"/>
    </source>
</evidence>
<evidence type="ECO:0000259" key="1">
    <source>
        <dbReference type="Pfam" id="PF03190"/>
    </source>
</evidence>
<keyword evidence="4" id="KW-1185">Reference proteome</keyword>
<dbReference type="PANTHER" id="PTHR42899">
    <property type="entry name" value="SPERMATOGENESIS-ASSOCIATED PROTEIN 20"/>
    <property type="match status" value="1"/>
</dbReference>
<proteinExistence type="predicted"/>
<organism evidence="3 4">
    <name type="scientific">Flagellimonas iocasae</name>
    <dbReference type="NCBI Taxonomy" id="2055905"/>
    <lineage>
        <taxon>Bacteria</taxon>
        <taxon>Pseudomonadati</taxon>
        <taxon>Bacteroidota</taxon>
        <taxon>Flavobacteriia</taxon>
        <taxon>Flavobacteriales</taxon>
        <taxon>Flavobacteriaceae</taxon>
        <taxon>Flagellimonas</taxon>
    </lineage>
</organism>
<dbReference type="Pfam" id="PF07944">
    <property type="entry name" value="Beta-AFase-like_GH127_cat"/>
    <property type="match status" value="1"/>
</dbReference>
<dbReference type="EMBL" id="JBHUHU010000003">
    <property type="protein sequence ID" value="MFD2100840.1"/>
    <property type="molecule type" value="Genomic_DNA"/>
</dbReference>
<dbReference type="RefSeq" id="WP_379831537.1">
    <property type="nucleotide sequence ID" value="NZ_JBHUHU010000003.1"/>
</dbReference>
<dbReference type="InterPro" id="IPR012341">
    <property type="entry name" value="6hp_glycosidase-like_sf"/>
</dbReference>